<dbReference type="PANTHER" id="PTHR47649:SF1">
    <property type="entry name" value="RIBONUCLEASE D"/>
    <property type="match status" value="1"/>
</dbReference>
<dbReference type="Pfam" id="PF18305">
    <property type="entry name" value="DNA_pol_A_exoN"/>
    <property type="match status" value="1"/>
</dbReference>
<dbReference type="SUPFAM" id="SSF53098">
    <property type="entry name" value="Ribonuclease H-like"/>
    <property type="match status" value="1"/>
</dbReference>
<dbReference type="Gene3D" id="3.30.420.10">
    <property type="entry name" value="Ribonuclease H-like superfamily/Ribonuclease H"/>
    <property type="match status" value="1"/>
</dbReference>
<keyword evidence="4" id="KW-1185">Reference proteome</keyword>
<evidence type="ECO:0000259" key="2">
    <source>
        <dbReference type="SMART" id="SM00474"/>
    </source>
</evidence>
<dbReference type="GO" id="GO:0003676">
    <property type="term" value="F:nucleic acid binding"/>
    <property type="evidence" value="ECO:0007669"/>
    <property type="project" value="InterPro"/>
</dbReference>
<dbReference type="PANTHER" id="PTHR47649">
    <property type="entry name" value="RIBONUCLEASE D"/>
    <property type="match status" value="1"/>
</dbReference>
<sequence>MSFVSVPAAGTPVLRDTPQHIDAAARALAAGHGPIAIDTERASAYRYDDRAFLIQLRRHGSGTFLIDPEAEPQATRRMAKVVNEAEWVLHAAHTDLPCLLALDWHPQVLHDTQIAGQILGAERIGLSGMLEAYFDIEVPKDKGNADWSRRPLTDAMLNYAALDVEWLLELLEHCLDDLTEAGRTEWYVQECAHVLASASPLSANDWTSLKGLSSLRGALPRRIAHDLWESRDTMARRGDISPEAILRSRDLVDIAGRADRDRAGALRQLNSCLHHSRARMKPRARRHMAELLSDALTSETQDLETQQFLPPRNPTRGIPDHKVWPEEYPRAAAYSEAILSAADDVADRLQIRLDTVVTRKNLRQAAWSCWQAEDSSALDGADDPIAEWEELLGEKWSALGLRPWQVELLLDAVTPAVAAVYAG</sequence>
<evidence type="ECO:0000256" key="1">
    <source>
        <dbReference type="SAM" id="MobiDB-lite"/>
    </source>
</evidence>
<evidence type="ECO:0000313" key="3">
    <source>
        <dbReference type="EMBL" id="MCZ9289158.1"/>
    </source>
</evidence>
<dbReference type="CDD" id="cd06142">
    <property type="entry name" value="RNaseD_exo"/>
    <property type="match status" value="1"/>
</dbReference>
<reference evidence="3" key="1">
    <citation type="submission" date="2022-02" db="EMBL/GenBank/DDBJ databases">
        <title>Corynebacterium sp. from urogenital microbiome.</title>
        <authorList>
            <person name="Cappelli E.A."/>
            <person name="Ribeiro T.G."/>
            <person name="Peixe L."/>
        </authorList>
    </citation>
    <scope>NUCLEOTIDE SEQUENCE</scope>
    <source>
        <strain evidence="3">C8Ua_174</strain>
    </source>
</reference>
<feature type="region of interest" description="Disordered" evidence="1">
    <location>
        <begin position="300"/>
        <end position="322"/>
    </location>
</feature>
<gene>
    <name evidence="3" type="ORF">L8V00_02910</name>
</gene>
<dbReference type="EMBL" id="JAKMUT010000002">
    <property type="protein sequence ID" value="MCZ9289158.1"/>
    <property type="molecule type" value="Genomic_DNA"/>
</dbReference>
<dbReference type="InterPro" id="IPR012337">
    <property type="entry name" value="RNaseH-like_sf"/>
</dbReference>
<dbReference type="AlphaFoldDB" id="A0A9X3RFV3"/>
<proteinExistence type="predicted"/>
<dbReference type="InterPro" id="IPR041605">
    <property type="entry name" value="Exo_C"/>
</dbReference>
<dbReference type="SMART" id="SM00474">
    <property type="entry name" value="35EXOc"/>
    <property type="match status" value="1"/>
</dbReference>
<feature type="domain" description="3'-5' exonuclease" evidence="2">
    <location>
        <begin position="12"/>
        <end position="180"/>
    </location>
</feature>
<accession>A0A9X3RFV3</accession>
<dbReference type="InterPro" id="IPR051086">
    <property type="entry name" value="RNase_D-like"/>
</dbReference>
<dbReference type="InterPro" id="IPR036397">
    <property type="entry name" value="RNaseH_sf"/>
</dbReference>
<organism evidence="3 4">
    <name type="scientific">Corynebacterium evansiae</name>
    <dbReference type="NCBI Taxonomy" id="2913499"/>
    <lineage>
        <taxon>Bacteria</taxon>
        <taxon>Bacillati</taxon>
        <taxon>Actinomycetota</taxon>
        <taxon>Actinomycetes</taxon>
        <taxon>Mycobacteriales</taxon>
        <taxon>Corynebacteriaceae</taxon>
        <taxon>Corynebacterium</taxon>
    </lineage>
</organism>
<dbReference type="InterPro" id="IPR002562">
    <property type="entry name" value="3'-5'_exonuclease_dom"/>
</dbReference>
<dbReference type="Proteomes" id="UP001146469">
    <property type="component" value="Unassembled WGS sequence"/>
</dbReference>
<protein>
    <submittedName>
        <fullName evidence="3">Ribonuclease D</fullName>
    </submittedName>
</protein>
<dbReference type="Pfam" id="PF01612">
    <property type="entry name" value="DNA_pol_A_exo1"/>
    <property type="match status" value="1"/>
</dbReference>
<dbReference type="SUPFAM" id="SSF47819">
    <property type="entry name" value="HRDC-like"/>
    <property type="match status" value="1"/>
</dbReference>
<name>A0A9X3RFV3_9CORY</name>
<dbReference type="RefSeq" id="WP_035003763.1">
    <property type="nucleotide sequence ID" value="NZ_JAKMUT010000002.1"/>
</dbReference>
<dbReference type="Gene3D" id="1.10.150.80">
    <property type="entry name" value="HRDC domain"/>
    <property type="match status" value="2"/>
</dbReference>
<evidence type="ECO:0000313" key="4">
    <source>
        <dbReference type="Proteomes" id="UP001146469"/>
    </source>
</evidence>
<dbReference type="GO" id="GO:0008408">
    <property type="term" value="F:3'-5' exonuclease activity"/>
    <property type="evidence" value="ECO:0007669"/>
    <property type="project" value="InterPro"/>
</dbReference>
<dbReference type="InterPro" id="IPR044876">
    <property type="entry name" value="HRDC_dom_sf"/>
</dbReference>
<dbReference type="GO" id="GO:0006139">
    <property type="term" value="P:nucleobase-containing compound metabolic process"/>
    <property type="evidence" value="ECO:0007669"/>
    <property type="project" value="InterPro"/>
</dbReference>
<dbReference type="InterPro" id="IPR010997">
    <property type="entry name" value="HRDC-like_sf"/>
</dbReference>
<comment type="caution">
    <text evidence="3">The sequence shown here is derived from an EMBL/GenBank/DDBJ whole genome shotgun (WGS) entry which is preliminary data.</text>
</comment>
<dbReference type="GO" id="GO:0000166">
    <property type="term" value="F:nucleotide binding"/>
    <property type="evidence" value="ECO:0007669"/>
    <property type="project" value="InterPro"/>
</dbReference>